<organism evidence="4 5">
    <name type="scientific">Haemonchus contortus</name>
    <name type="common">Barber pole worm</name>
    <dbReference type="NCBI Taxonomy" id="6289"/>
    <lineage>
        <taxon>Eukaryota</taxon>
        <taxon>Metazoa</taxon>
        <taxon>Ecdysozoa</taxon>
        <taxon>Nematoda</taxon>
        <taxon>Chromadorea</taxon>
        <taxon>Rhabditida</taxon>
        <taxon>Rhabditina</taxon>
        <taxon>Rhabditomorpha</taxon>
        <taxon>Strongyloidea</taxon>
        <taxon>Trichostrongylidae</taxon>
        <taxon>Haemonchus</taxon>
    </lineage>
</organism>
<accession>A0A7I4YJ06</accession>
<dbReference type="AlphaFoldDB" id="A0A7I4YJ06"/>
<sequence>MKLLISFCFFAVTAAHPSFYLMQMVHPPFLVDVSLEARLDYRKIFVDKTLTMAQQKEEVKAWAKENNLTSEVKSFFSRIGKGVVEMNQKVAKLVDDLPEVFGNYTKIMKDENQTMLQMMEAIEKLKAEHRTAFLVLGSAMEQVMGENEQNGPSLEAHEARRPTGGPFGGRLNFRTDNRPIPFDHADHVRMGAWQNEPFRGANPFKKMRAML</sequence>
<feature type="signal peptide" evidence="2">
    <location>
        <begin position="1"/>
        <end position="15"/>
    </location>
</feature>
<dbReference type="Proteomes" id="UP000025227">
    <property type="component" value="Unplaced"/>
</dbReference>
<dbReference type="PANTHER" id="PTHR21593">
    <property type="entry name" value="PRION-LIKE- Q/N-RICH -DOMAIN-BEARING PROTEIN PROTEIN"/>
    <property type="match status" value="1"/>
</dbReference>
<dbReference type="Pfam" id="PF02520">
    <property type="entry name" value="ANIS5_cation-bd"/>
    <property type="match status" value="1"/>
</dbReference>
<dbReference type="WBParaSite" id="HCON_00099498-00001">
    <property type="protein sequence ID" value="HCON_00099498-00001"/>
    <property type="gene ID" value="HCON_00099498"/>
</dbReference>
<name>A0A7I4YJ06_HAECO</name>
<proteinExistence type="predicted"/>
<evidence type="ECO:0000259" key="3">
    <source>
        <dbReference type="Pfam" id="PF02520"/>
    </source>
</evidence>
<evidence type="ECO:0000256" key="1">
    <source>
        <dbReference type="SAM" id="MobiDB-lite"/>
    </source>
</evidence>
<reference evidence="5" key="1">
    <citation type="submission" date="2020-12" db="UniProtKB">
        <authorList>
            <consortium name="WormBaseParasite"/>
        </authorList>
    </citation>
    <scope>IDENTIFICATION</scope>
    <source>
        <strain evidence="5">MHco3</strain>
    </source>
</reference>
<dbReference type="OrthoDB" id="10383539at2759"/>
<dbReference type="PANTHER" id="PTHR21593:SF36">
    <property type="entry name" value="DUF148 DOMAIN-CONTAINING PROTEIN-RELATED"/>
    <property type="match status" value="1"/>
</dbReference>
<keyword evidence="4" id="KW-1185">Reference proteome</keyword>
<feature type="domain" description="SXP/RAL-2 family protein Ani s 5-like cation-binding" evidence="3">
    <location>
        <begin position="36"/>
        <end position="137"/>
    </location>
</feature>
<dbReference type="InterPro" id="IPR052823">
    <property type="entry name" value="SXP/RAL-2_related"/>
</dbReference>
<feature type="region of interest" description="Disordered" evidence="1">
    <location>
        <begin position="147"/>
        <end position="170"/>
    </location>
</feature>
<evidence type="ECO:0000313" key="5">
    <source>
        <dbReference type="WBParaSite" id="HCON_00099498-00001"/>
    </source>
</evidence>
<evidence type="ECO:0000256" key="2">
    <source>
        <dbReference type="SAM" id="SignalP"/>
    </source>
</evidence>
<protein>
    <submittedName>
        <fullName evidence="5">ANIS5_cation-bd domain-containing protein</fullName>
    </submittedName>
</protein>
<evidence type="ECO:0000313" key="4">
    <source>
        <dbReference type="Proteomes" id="UP000025227"/>
    </source>
</evidence>
<feature type="chain" id="PRO_5029868054" evidence="2">
    <location>
        <begin position="16"/>
        <end position="211"/>
    </location>
</feature>
<dbReference type="InterPro" id="IPR003677">
    <property type="entry name" value="ANIS5_cation-bd"/>
</dbReference>
<keyword evidence="2" id="KW-0732">Signal</keyword>